<keyword evidence="6 10" id="KW-1133">Transmembrane helix</keyword>
<feature type="repeat" description="PPR" evidence="8">
    <location>
        <begin position="555"/>
        <end position="589"/>
    </location>
</feature>
<dbReference type="PANTHER" id="PTHR31376">
    <property type="entry name" value="OS09G0467300 PROTEIN-RELATED"/>
    <property type="match status" value="1"/>
</dbReference>
<protein>
    <submittedName>
        <fullName evidence="11">Purine permease 1</fullName>
    </submittedName>
</protein>
<dbReference type="GO" id="GO:0015211">
    <property type="term" value="F:purine nucleoside transmembrane transporter activity"/>
    <property type="evidence" value="ECO:0007669"/>
    <property type="project" value="InterPro"/>
</dbReference>
<evidence type="ECO:0000256" key="6">
    <source>
        <dbReference type="ARBA" id="ARBA00022989"/>
    </source>
</evidence>
<feature type="transmembrane region" description="Helical" evidence="10">
    <location>
        <begin position="47"/>
        <end position="69"/>
    </location>
</feature>
<evidence type="ECO:0000313" key="12">
    <source>
        <dbReference type="Proteomes" id="UP000585474"/>
    </source>
</evidence>
<dbReference type="Gene3D" id="1.25.40.10">
    <property type="entry name" value="Tetratricopeptide repeat domain"/>
    <property type="match status" value="1"/>
</dbReference>
<keyword evidence="7 10" id="KW-0472">Membrane</keyword>
<feature type="region of interest" description="Disordered" evidence="9">
    <location>
        <begin position="377"/>
        <end position="403"/>
    </location>
</feature>
<evidence type="ECO:0000256" key="2">
    <source>
        <dbReference type="ARBA" id="ARBA00006213"/>
    </source>
</evidence>
<evidence type="ECO:0000256" key="1">
    <source>
        <dbReference type="ARBA" id="ARBA00004141"/>
    </source>
</evidence>
<proteinExistence type="inferred from homology"/>
<keyword evidence="4 10" id="KW-0812">Transmembrane</keyword>
<keyword evidence="3" id="KW-0813">Transport</keyword>
<feature type="transmembrane region" description="Helical" evidence="10">
    <location>
        <begin position="256"/>
        <end position="279"/>
    </location>
</feature>
<evidence type="ECO:0000256" key="10">
    <source>
        <dbReference type="SAM" id="Phobius"/>
    </source>
</evidence>
<feature type="transmembrane region" description="Helical" evidence="10">
    <location>
        <begin position="284"/>
        <end position="305"/>
    </location>
</feature>
<feature type="transmembrane region" description="Helical" evidence="10">
    <location>
        <begin position="145"/>
        <end position="165"/>
    </location>
</feature>
<dbReference type="InterPro" id="IPR030182">
    <property type="entry name" value="PUP_plant"/>
</dbReference>
<dbReference type="Pfam" id="PF16913">
    <property type="entry name" value="PUNUT"/>
    <property type="match status" value="1"/>
</dbReference>
<dbReference type="InterPro" id="IPR011990">
    <property type="entry name" value="TPR-like_helical_dom_sf"/>
</dbReference>
<feature type="transmembrane region" description="Helical" evidence="10">
    <location>
        <begin position="210"/>
        <end position="236"/>
    </location>
</feature>
<comment type="subcellular location">
    <subcellularLocation>
        <location evidence="1">Membrane</location>
        <topology evidence="1">Multi-pass membrane protein</topology>
    </subcellularLocation>
</comment>
<accession>A0A7J0GHP0</accession>
<keyword evidence="12" id="KW-1185">Reference proteome</keyword>
<dbReference type="PROSITE" id="PS51375">
    <property type="entry name" value="PPR"/>
    <property type="match status" value="1"/>
</dbReference>
<dbReference type="GO" id="GO:0016020">
    <property type="term" value="C:membrane"/>
    <property type="evidence" value="ECO:0007669"/>
    <property type="project" value="UniProtKB-SubCell"/>
</dbReference>
<dbReference type="AlphaFoldDB" id="A0A7J0GHP0"/>
<dbReference type="OrthoDB" id="1865379at2759"/>
<sequence>MAMEPDQTVNKKIKWPLLLFSAALLAVGNCGGPLIMRLYFLHGGDRVWLSSWLETGGWPINILPILFTYIRRRATQGPTARPILMKPPVFLASAVIGLLTGVDDYLYAYGVARLPISTSALILASHLGFTAVFAYLLVRQKFTPYSMNAVFLLTVGAAVLALHASGDRPKGESNREYYIGLFMTLATAMLYGFVLPLVELTYKKAKQAITYTLVLEIQLVMCFFATVFCTIGMLINNDFKAIPREAREFGLGETKYYVVWVCSAIVWQCFFLGAIGVIFSASSLLCAILIASLLPVTEALAVVFYKEKYQAEKGVSLVLSLWGFVSYFYGELKPSKKTIKTQTTETEIPQSISIPCVSHPWRWLRSFAISEDENTASTLHIPGSGGGRSRLAPRGSMSPANQHRRLTKAIRNDELKRRIFRLGLTRRSATAVLENWVGEGHRVSISELRHIATHLVKFRRYKHALEIFTWMEDCNGYRISAAEHAISPHPFNEMMKLYMATSQFQKVLTAILQMKQNNIPVVSSPTTFGWMHVLGDIEETEKIFVEYESQCRKYDVRVSNILLGAYMRNGLMEKAETLHLHTLKRGGCPNYKTWEILMEGWVRSQNMDKAVNAMKKGFSVLKHCDWRPSPSIVVAIAEFFEKSENIEEAKRYLKVVRRLGLASLPIYKSLLRTHASAQQPTQEIFEMMKEDEIDLDDEALAHLQTFAA</sequence>
<comment type="caution">
    <text evidence="11">The sequence shown here is derived from an EMBL/GenBank/DDBJ whole genome shotgun (WGS) entry which is preliminary data.</text>
</comment>
<dbReference type="EMBL" id="BJWL01000021">
    <property type="protein sequence ID" value="GFZ10248.1"/>
    <property type="molecule type" value="Genomic_DNA"/>
</dbReference>
<dbReference type="GO" id="GO:0005345">
    <property type="term" value="F:purine nucleobase transmembrane transporter activity"/>
    <property type="evidence" value="ECO:0007669"/>
    <property type="project" value="UniProtKB-ARBA"/>
</dbReference>
<evidence type="ECO:0000256" key="9">
    <source>
        <dbReference type="SAM" id="MobiDB-lite"/>
    </source>
</evidence>
<feature type="transmembrane region" description="Helical" evidence="10">
    <location>
        <begin position="177"/>
        <end position="198"/>
    </location>
</feature>
<evidence type="ECO:0000256" key="5">
    <source>
        <dbReference type="ARBA" id="ARBA00022737"/>
    </source>
</evidence>
<gene>
    <name evidence="11" type="ORF">Acr_21g0008470</name>
</gene>
<dbReference type="InterPro" id="IPR037185">
    <property type="entry name" value="EmrE-like"/>
</dbReference>
<dbReference type="InterPro" id="IPR002885">
    <property type="entry name" value="PPR_rpt"/>
</dbReference>
<feature type="transmembrane region" description="Helical" evidence="10">
    <location>
        <begin position="89"/>
        <end position="108"/>
    </location>
</feature>
<organism evidence="11 12">
    <name type="scientific">Actinidia rufa</name>
    <dbReference type="NCBI Taxonomy" id="165716"/>
    <lineage>
        <taxon>Eukaryota</taxon>
        <taxon>Viridiplantae</taxon>
        <taxon>Streptophyta</taxon>
        <taxon>Embryophyta</taxon>
        <taxon>Tracheophyta</taxon>
        <taxon>Spermatophyta</taxon>
        <taxon>Magnoliopsida</taxon>
        <taxon>eudicotyledons</taxon>
        <taxon>Gunneridae</taxon>
        <taxon>Pentapetalae</taxon>
        <taxon>asterids</taxon>
        <taxon>Ericales</taxon>
        <taxon>Actinidiaceae</taxon>
        <taxon>Actinidia</taxon>
    </lineage>
</organism>
<reference evidence="11 12" key="1">
    <citation type="submission" date="2019-07" db="EMBL/GenBank/DDBJ databases">
        <title>De Novo Assembly of kiwifruit Actinidia rufa.</title>
        <authorList>
            <person name="Sugita-Konishi S."/>
            <person name="Sato K."/>
            <person name="Mori E."/>
            <person name="Abe Y."/>
            <person name="Kisaki G."/>
            <person name="Hamano K."/>
            <person name="Suezawa K."/>
            <person name="Otani M."/>
            <person name="Fukuda T."/>
            <person name="Manabe T."/>
            <person name="Gomi K."/>
            <person name="Tabuchi M."/>
            <person name="Akimitsu K."/>
            <person name="Kataoka I."/>
        </authorList>
    </citation>
    <scope>NUCLEOTIDE SEQUENCE [LARGE SCALE GENOMIC DNA]</scope>
    <source>
        <strain evidence="12">cv. Fuchu</strain>
    </source>
</reference>
<dbReference type="SUPFAM" id="SSF103481">
    <property type="entry name" value="Multidrug resistance efflux transporter EmrE"/>
    <property type="match status" value="1"/>
</dbReference>
<evidence type="ECO:0000256" key="8">
    <source>
        <dbReference type="PROSITE-ProRule" id="PRU00708"/>
    </source>
</evidence>
<feature type="transmembrane region" description="Helical" evidence="10">
    <location>
        <begin position="114"/>
        <end position="138"/>
    </location>
</feature>
<dbReference type="Proteomes" id="UP000585474">
    <property type="component" value="Unassembled WGS sequence"/>
</dbReference>
<name>A0A7J0GHP0_9ERIC</name>
<dbReference type="PANTHER" id="PTHR31376:SF1">
    <property type="entry name" value="PURINE PERMEASE 2"/>
    <property type="match status" value="1"/>
</dbReference>
<evidence type="ECO:0000256" key="4">
    <source>
        <dbReference type="ARBA" id="ARBA00022692"/>
    </source>
</evidence>
<evidence type="ECO:0000256" key="7">
    <source>
        <dbReference type="ARBA" id="ARBA00023136"/>
    </source>
</evidence>
<evidence type="ECO:0000256" key="3">
    <source>
        <dbReference type="ARBA" id="ARBA00022448"/>
    </source>
</evidence>
<keyword evidence="5" id="KW-0677">Repeat</keyword>
<comment type="similarity">
    <text evidence="2">Belongs to the purine permeases (TC 2.A.7.14) family.</text>
</comment>
<evidence type="ECO:0000313" key="11">
    <source>
        <dbReference type="EMBL" id="GFZ10248.1"/>
    </source>
</evidence>